<dbReference type="Proteomes" id="UP000288623">
    <property type="component" value="Unassembled WGS sequence"/>
</dbReference>
<name>A0A433RQ31_9BACL</name>
<dbReference type="AlphaFoldDB" id="A0A433RQ31"/>
<dbReference type="OrthoDB" id="9928337at2"/>
<organism evidence="1 2">
    <name type="scientific">Candidatus Kurthia intestinigallinarum</name>
    <dbReference type="NCBI Taxonomy" id="1562256"/>
    <lineage>
        <taxon>Bacteria</taxon>
        <taxon>Bacillati</taxon>
        <taxon>Bacillota</taxon>
        <taxon>Bacilli</taxon>
        <taxon>Bacillales</taxon>
        <taxon>Caryophanaceae</taxon>
        <taxon>Kurthia</taxon>
    </lineage>
</organism>
<protein>
    <submittedName>
        <fullName evidence="1">Uncharacterized protein</fullName>
    </submittedName>
</protein>
<evidence type="ECO:0000313" key="1">
    <source>
        <dbReference type="EMBL" id="RUS52444.1"/>
    </source>
</evidence>
<sequence length="210" mass="24592">MNNQIIQKNCLFLIDQAQFTVFLEEKALLEDALPASPAWSTMTDDYETAKLSIWAQLNSERLVSVRNWEKSFVYPANYYLMEIMYNHPAVTDFLQKYAYYAPSAYVLAHFILQKTTEGLSKIMDTKNVQYFNSFDSQTKLYYDAVQKSEENERFQSHQRKLIHALIKDRNHNNVYGESVKIAVRNAAGWLIAHKIEPLKMTFSDEEMKTF</sequence>
<comment type="caution">
    <text evidence="1">The sequence shown here is derived from an EMBL/GenBank/DDBJ whole genome shotgun (WGS) entry which is preliminary data.</text>
</comment>
<accession>A0A433RQ31</accession>
<dbReference type="EMBL" id="JTFC01000042">
    <property type="protein sequence ID" value="RUS52444.1"/>
    <property type="molecule type" value="Genomic_DNA"/>
</dbReference>
<evidence type="ECO:0000313" key="2">
    <source>
        <dbReference type="Proteomes" id="UP000288623"/>
    </source>
</evidence>
<proteinExistence type="predicted"/>
<dbReference type="RefSeq" id="WP_126991776.1">
    <property type="nucleotide sequence ID" value="NZ_JTFC01000042.1"/>
</dbReference>
<keyword evidence="2" id="KW-1185">Reference proteome</keyword>
<reference evidence="1 2" key="1">
    <citation type="submission" date="2014-11" db="EMBL/GenBank/DDBJ databases">
        <title>Genome sequence and analysis of novel Kurthia sp.</title>
        <authorList>
            <person name="Lawson J.N."/>
            <person name="Gonzalez J.E."/>
            <person name="Rinauldi L."/>
            <person name="Xuan Z."/>
            <person name="Firman A."/>
            <person name="Shaddox L."/>
            <person name="Trudeau A."/>
            <person name="Shah S."/>
            <person name="Reiman D."/>
        </authorList>
    </citation>
    <scope>NUCLEOTIDE SEQUENCE [LARGE SCALE GENOMIC DNA]</scope>
    <source>
        <strain evidence="1 2">3B1D</strain>
    </source>
</reference>
<gene>
    <name evidence="1" type="ORF">QI30_16905</name>
</gene>